<organism evidence="3 4">
    <name type="scientific">Cudoniella acicularis</name>
    <dbReference type="NCBI Taxonomy" id="354080"/>
    <lineage>
        <taxon>Eukaryota</taxon>
        <taxon>Fungi</taxon>
        <taxon>Dikarya</taxon>
        <taxon>Ascomycota</taxon>
        <taxon>Pezizomycotina</taxon>
        <taxon>Leotiomycetes</taxon>
        <taxon>Helotiales</taxon>
        <taxon>Tricladiaceae</taxon>
        <taxon>Cudoniella</taxon>
    </lineage>
</organism>
<comment type="caution">
    <text evidence="3">The sequence shown here is derived from an EMBL/GenBank/DDBJ whole genome shotgun (WGS) entry which is preliminary data.</text>
</comment>
<dbReference type="InterPro" id="IPR032466">
    <property type="entry name" value="Metal_Hydrolase"/>
</dbReference>
<comment type="similarity">
    <text evidence="1">Belongs to the metallo-dependent hydrolases superfamily.</text>
</comment>
<evidence type="ECO:0000256" key="1">
    <source>
        <dbReference type="ARBA" id="ARBA00038310"/>
    </source>
</evidence>
<reference evidence="3 4" key="1">
    <citation type="submission" date="2020-03" db="EMBL/GenBank/DDBJ databases">
        <title>Draft Genome Sequence of Cudoniella acicularis.</title>
        <authorList>
            <person name="Buettner E."/>
            <person name="Kellner H."/>
        </authorList>
    </citation>
    <scope>NUCLEOTIDE SEQUENCE [LARGE SCALE GENOMIC DNA]</scope>
    <source>
        <strain evidence="3 4">DSM 108380</strain>
    </source>
</reference>
<feature type="domain" description="Amidohydrolase-related" evidence="2">
    <location>
        <begin position="115"/>
        <end position="344"/>
    </location>
</feature>
<dbReference type="GO" id="GO:0016787">
    <property type="term" value="F:hydrolase activity"/>
    <property type="evidence" value="ECO:0007669"/>
    <property type="project" value="InterPro"/>
</dbReference>
<evidence type="ECO:0000313" key="3">
    <source>
        <dbReference type="EMBL" id="KAF4636726.1"/>
    </source>
</evidence>
<protein>
    <recommendedName>
        <fullName evidence="2">Amidohydrolase-related domain-containing protein</fullName>
    </recommendedName>
</protein>
<sequence>MAEQPAYPIIDSHIHLFPESELDTLAWNKPAGPLYKQQSINEYSEATGSPANLEGFIFLETDRKCDLESGLKDGSGWEMPLMEVDWLKRIALGTPRNGEGHAEKDKKLCLAIIPWAPVPSGEEAMEKYVREVEKRAGGAFKKVRGFRYLVQDKSKGVMLQEKFIESLRWMGRKGFVFDLGVDQHSGGKWQLEEAVEMIARAHEGVEEEQKVTFIINHLCKPDLSVYNQSDPAFVAWRTAMFTLSKCSKTYMKLSGCFSEMPKALKAESVLDIFMAMQPYLIVILASFGSFRIMFGSDWPVCTIGVDDAWKKWKAVVEKFCYLASLSQEDQIMIWSGTAIKAYGIKELM</sequence>
<dbReference type="SUPFAM" id="SSF51556">
    <property type="entry name" value="Metallo-dependent hydrolases"/>
    <property type="match status" value="1"/>
</dbReference>
<dbReference type="PANTHER" id="PTHR43569">
    <property type="entry name" value="AMIDOHYDROLASE"/>
    <property type="match status" value="1"/>
</dbReference>
<dbReference type="EMBL" id="JAAMPI010000052">
    <property type="protein sequence ID" value="KAF4636726.1"/>
    <property type="molecule type" value="Genomic_DNA"/>
</dbReference>
<keyword evidence="4" id="KW-1185">Reference proteome</keyword>
<dbReference type="InterPro" id="IPR052350">
    <property type="entry name" value="Metallo-dep_Lactonases"/>
</dbReference>
<dbReference type="Pfam" id="PF04909">
    <property type="entry name" value="Amidohydro_2"/>
    <property type="match status" value="1"/>
</dbReference>
<gene>
    <name evidence="3" type="ORF">G7Y89_g1376</name>
</gene>
<dbReference type="AlphaFoldDB" id="A0A8H4RX33"/>
<dbReference type="Gene3D" id="3.20.20.140">
    <property type="entry name" value="Metal-dependent hydrolases"/>
    <property type="match status" value="1"/>
</dbReference>
<accession>A0A8H4RX33</accession>
<name>A0A8H4RX33_9HELO</name>
<proteinExistence type="inferred from homology"/>
<evidence type="ECO:0000259" key="2">
    <source>
        <dbReference type="Pfam" id="PF04909"/>
    </source>
</evidence>
<evidence type="ECO:0000313" key="4">
    <source>
        <dbReference type="Proteomes" id="UP000566819"/>
    </source>
</evidence>
<dbReference type="OrthoDB" id="2135488at2759"/>
<dbReference type="InterPro" id="IPR006680">
    <property type="entry name" value="Amidohydro-rel"/>
</dbReference>
<dbReference type="Proteomes" id="UP000566819">
    <property type="component" value="Unassembled WGS sequence"/>
</dbReference>
<dbReference type="PANTHER" id="PTHR43569:SF2">
    <property type="entry name" value="AMIDOHYDROLASE-RELATED DOMAIN-CONTAINING PROTEIN"/>
    <property type="match status" value="1"/>
</dbReference>